<dbReference type="Pfam" id="PF18713">
    <property type="entry name" value="DUF5645"/>
    <property type="match status" value="1"/>
</dbReference>
<dbReference type="EMBL" id="CVRI01000055">
    <property type="protein sequence ID" value="CRL01460.1"/>
    <property type="molecule type" value="Genomic_DNA"/>
</dbReference>
<keyword evidence="3" id="KW-1185">Reference proteome</keyword>
<dbReference type="PROSITE" id="PS51186">
    <property type="entry name" value="GNAT"/>
    <property type="match status" value="3"/>
</dbReference>
<evidence type="ECO:0000259" key="1">
    <source>
        <dbReference type="PROSITE" id="PS51186"/>
    </source>
</evidence>
<feature type="domain" description="N-acetyltransferase" evidence="1">
    <location>
        <begin position="170"/>
        <end position="304"/>
    </location>
</feature>
<dbReference type="GO" id="GO:0016747">
    <property type="term" value="F:acyltransferase activity, transferring groups other than amino-acyl groups"/>
    <property type="evidence" value="ECO:0007669"/>
    <property type="project" value="InterPro"/>
</dbReference>
<dbReference type="Pfam" id="PF08445">
    <property type="entry name" value="FR47"/>
    <property type="match status" value="3"/>
</dbReference>
<dbReference type="InterPro" id="IPR053225">
    <property type="entry name" value="Acyl-CoA_N-acyltransferase"/>
</dbReference>
<dbReference type="PANTHER" id="PTHR20958:SF10">
    <property type="entry name" value="GH05617P-RELATED"/>
    <property type="match status" value="1"/>
</dbReference>
<feature type="domain" description="N-acetyltransferase" evidence="1">
    <location>
        <begin position="762"/>
        <end position="897"/>
    </location>
</feature>
<dbReference type="InterPro" id="IPR016181">
    <property type="entry name" value="Acyl_CoA_acyltransferase"/>
</dbReference>
<dbReference type="InterPro" id="IPR041506">
    <property type="entry name" value="DUF5645"/>
</dbReference>
<dbReference type="SUPFAM" id="SSF55729">
    <property type="entry name" value="Acyl-CoA N-acyltransferases (Nat)"/>
    <property type="match status" value="3"/>
</dbReference>
<dbReference type="Gene3D" id="3.40.630.30">
    <property type="match status" value="6"/>
</dbReference>
<dbReference type="Proteomes" id="UP000183832">
    <property type="component" value="Unassembled WGS sequence"/>
</dbReference>
<dbReference type="InterPro" id="IPR013653">
    <property type="entry name" value="GCN5-like_dom"/>
</dbReference>
<feature type="domain" description="N-acetyltransferase" evidence="1">
    <location>
        <begin position="454"/>
        <end position="582"/>
    </location>
</feature>
<dbReference type="OrthoDB" id="61870at2759"/>
<evidence type="ECO:0000313" key="2">
    <source>
        <dbReference type="EMBL" id="CRL01460.1"/>
    </source>
</evidence>
<proteinExistence type="predicted"/>
<organism evidence="2 3">
    <name type="scientific">Clunio marinus</name>
    <dbReference type="NCBI Taxonomy" id="568069"/>
    <lineage>
        <taxon>Eukaryota</taxon>
        <taxon>Metazoa</taxon>
        <taxon>Ecdysozoa</taxon>
        <taxon>Arthropoda</taxon>
        <taxon>Hexapoda</taxon>
        <taxon>Insecta</taxon>
        <taxon>Pterygota</taxon>
        <taxon>Neoptera</taxon>
        <taxon>Endopterygota</taxon>
        <taxon>Diptera</taxon>
        <taxon>Nematocera</taxon>
        <taxon>Chironomoidea</taxon>
        <taxon>Chironomidae</taxon>
        <taxon>Clunio</taxon>
    </lineage>
</organism>
<dbReference type="AlphaFoldDB" id="A0A1J1IPI7"/>
<gene>
    <name evidence="2" type="ORF">CLUMA_CG014460</name>
</gene>
<sequence length="897" mass="104875">MSKKIAIEEDSDGFGNIMHTNMPELVEICGDDYQRLRNKFTVHWPKHVAAYSLLNTISQRYEKVPEAEQELKLYSLDGDWERDGTFVSKFKSNVFFGSLDSSYRRLKKALKLLDYSKYTIFMCVPKFYYKMLDELIAELNLETRFDIPGKMVHMCKNEAKKMEIDIPPNFRISSLTMENVEFIKDVWEKGNVLDPDTAPYFIKHNISVGLFDETGELLAWCLTFDFGSLAALQVAENQTRKGYGEIVTRAIAKKIAIENNVDVTSNYIDGNIPSKNLVEKVGFEEIEANRWYRLIAIRIIMETKENSLVEIPFEKLPDLRDKFKVEWPKHVLAFSVIHNFICRYLNTSKDKFSEKILCLNGDWESDGTFIYLTSKNHVLFGTLEPSQDKIKTALRQLDYSKEVFFMCLRKAYRSTIDTLIRDLSLNVIFDDGTFMKFMRKEDAKQFNIEIPEKFVLRTLSKENAQQINAIWPHRAEGSVKFIEYMIEFNANVGLFHTDSNELVAWCLRLDFGSLAVLQVEEKYQRKGFAALVTKAICKKIADGDEDISSNIVLDNVKSLSLFKKLGFIDIDKNDWIMVKQQQKSRKEKIFNVLKEKKRIIRMSKTNGHADDTHGEDKLIEVPQYSLIKFRNMFKANWPKHITAYYLIENYMEWLEKVNNIKNLKIYSLNGEWRKDGTFVIIDRYRLFMYTLDESNKKLKRILNLLDWSKGFDVSSVCQRHLPAVLQIIEKKRLPVVHSFMLNFHYLPKEEALQFDTTSPDGIYLKQLIPEQGEKINDLWPHKHNGSLYFIQRLIEMNMNIGAFTKEDDELIAWCLRIEMGSFGSLQVDERFQRRGLGSLIVKVMSKKLAEQNRDITAGIVDDNFKSRNMFQKLGFKHIDDTHWFTISPSIPHFRWVD</sequence>
<reference evidence="2 3" key="1">
    <citation type="submission" date="2015-04" db="EMBL/GenBank/DDBJ databases">
        <authorList>
            <person name="Syromyatnikov M.Y."/>
            <person name="Popov V.N."/>
        </authorList>
    </citation>
    <scope>NUCLEOTIDE SEQUENCE [LARGE SCALE GENOMIC DNA]</scope>
</reference>
<accession>A0A1J1IPI7</accession>
<protein>
    <submittedName>
        <fullName evidence="2">CLUMA_CG014460, isoform A</fullName>
    </submittedName>
</protein>
<name>A0A1J1IPI7_9DIPT</name>
<dbReference type="InterPro" id="IPR000182">
    <property type="entry name" value="GNAT_dom"/>
</dbReference>
<evidence type="ECO:0000313" key="3">
    <source>
        <dbReference type="Proteomes" id="UP000183832"/>
    </source>
</evidence>
<dbReference type="PANTHER" id="PTHR20958">
    <property type="entry name" value="GLYCINE N-ACYLTRANSFERASE-LIKE PROTEIN"/>
    <property type="match status" value="1"/>
</dbReference>